<evidence type="ECO:0000259" key="1">
    <source>
        <dbReference type="Pfam" id="PF14547"/>
    </source>
</evidence>
<organism evidence="2 3">
    <name type="scientific">Dichanthelium oligosanthes</name>
    <dbReference type="NCBI Taxonomy" id="888268"/>
    <lineage>
        <taxon>Eukaryota</taxon>
        <taxon>Viridiplantae</taxon>
        <taxon>Streptophyta</taxon>
        <taxon>Embryophyta</taxon>
        <taxon>Tracheophyta</taxon>
        <taxon>Spermatophyta</taxon>
        <taxon>Magnoliopsida</taxon>
        <taxon>Liliopsida</taxon>
        <taxon>Poales</taxon>
        <taxon>Poaceae</taxon>
        <taxon>PACMAD clade</taxon>
        <taxon>Panicoideae</taxon>
        <taxon>Panicodae</taxon>
        <taxon>Paniceae</taxon>
        <taxon>Dichantheliinae</taxon>
        <taxon>Dichanthelium</taxon>
    </lineage>
</organism>
<dbReference type="InterPro" id="IPR051636">
    <property type="entry name" value="Plant_LTP/defense-related"/>
</dbReference>
<gene>
    <name evidence="2" type="ORF">BAE44_0017062</name>
</gene>
<evidence type="ECO:0000313" key="3">
    <source>
        <dbReference type="Proteomes" id="UP000095767"/>
    </source>
</evidence>
<dbReference type="CDD" id="cd01958">
    <property type="entry name" value="HPS_like"/>
    <property type="match status" value="1"/>
</dbReference>
<accession>A0A1E5V9T9</accession>
<dbReference type="STRING" id="888268.A0A1E5V9T9"/>
<dbReference type="AlphaFoldDB" id="A0A1E5V9T9"/>
<keyword evidence="3" id="KW-1185">Reference proteome</keyword>
<dbReference type="PANTHER" id="PTHR31731">
    <property type="match status" value="1"/>
</dbReference>
<feature type="domain" description="Hydrophobic seed protein" evidence="1">
    <location>
        <begin position="3"/>
        <end position="70"/>
    </location>
</feature>
<dbReference type="InterPro" id="IPR027923">
    <property type="entry name" value="Hydrophob_seed_dom"/>
</dbReference>
<dbReference type="EMBL" id="LWDX02046848">
    <property type="protein sequence ID" value="OEL21916.1"/>
    <property type="molecule type" value="Genomic_DNA"/>
</dbReference>
<dbReference type="Pfam" id="PF14547">
    <property type="entry name" value="Hydrophob_seed"/>
    <property type="match status" value="1"/>
</dbReference>
<reference evidence="2 3" key="1">
    <citation type="submission" date="2016-09" db="EMBL/GenBank/DDBJ databases">
        <title>The draft genome of Dichanthelium oligosanthes: A C3 panicoid grass species.</title>
        <authorList>
            <person name="Studer A.J."/>
            <person name="Schnable J.C."/>
            <person name="Brutnell T.P."/>
        </authorList>
    </citation>
    <scope>NUCLEOTIDE SEQUENCE [LARGE SCALE GENOMIC DNA]</scope>
    <source>
        <strain evidence="3">cv. Kellogg 1175</strain>
        <tissue evidence="2">Leaf</tissue>
    </source>
</reference>
<dbReference type="SUPFAM" id="SSF47699">
    <property type="entry name" value="Bifunctional inhibitor/lipid-transfer protein/seed storage 2S albumin"/>
    <property type="match status" value="1"/>
</dbReference>
<proteinExistence type="predicted"/>
<protein>
    <recommendedName>
        <fullName evidence="1">Hydrophobic seed protein domain-containing protein</fullName>
    </recommendedName>
</protein>
<name>A0A1E5V9T9_9POAL</name>
<comment type="caution">
    <text evidence="2">The sequence shown here is derived from an EMBL/GenBank/DDBJ whole genome shotgun (WGS) entry which is preliminary data.</text>
</comment>
<feature type="non-terminal residue" evidence="2">
    <location>
        <position position="1"/>
    </location>
</feature>
<dbReference type="OrthoDB" id="696558at2759"/>
<evidence type="ECO:0000313" key="2">
    <source>
        <dbReference type="EMBL" id="OEL21916.1"/>
    </source>
</evidence>
<dbReference type="Proteomes" id="UP000095767">
    <property type="component" value="Unassembled WGS sequence"/>
</dbReference>
<sequence>LDRLIHAVVGAPPKEPCCSLISGLADLEAAVCVCLAINANVLGVNLDIAVDLTLLVNYRGRNVPAGFTCA</sequence>
<dbReference type="Gene3D" id="1.10.110.10">
    <property type="entry name" value="Plant lipid-transfer and hydrophobic proteins"/>
    <property type="match status" value="1"/>
</dbReference>
<dbReference type="InterPro" id="IPR036312">
    <property type="entry name" value="Bifun_inhib/LTP/seed_sf"/>
</dbReference>